<feature type="transmembrane region" description="Helical" evidence="1">
    <location>
        <begin position="75"/>
        <end position="98"/>
    </location>
</feature>
<evidence type="ECO:0000256" key="1">
    <source>
        <dbReference type="SAM" id="Phobius"/>
    </source>
</evidence>
<dbReference type="Proteomes" id="UP000051888">
    <property type="component" value="Unassembled WGS sequence"/>
</dbReference>
<proteinExistence type="predicted"/>
<organism evidence="2 3">
    <name type="scientific">Heyndrickxia shackletonii</name>
    <dbReference type="NCBI Taxonomy" id="157838"/>
    <lineage>
        <taxon>Bacteria</taxon>
        <taxon>Bacillati</taxon>
        <taxon>Bacillota</taxon>
        <taxon>Bacilli</taxon>
        <taxon>Bacillales</taxon>
        <taxon>Bacillaceae</taxon>
        <taxon>Heyndrickxia</taxon>
    </lineage>
</organism>
<accession>A0A0Q3WVW9</accession>
<keyword evidence="1" id="KW-0472">Membrane</keyword>
<comment type="caution">
    <text evidence="2">The sequence shown here is derived from an EMBL/GenBank/DDBJ whole genome shotgun (WGS) entry which is preliminary data.</text>
</comment>
<dbReference type="RefSeq" id="WP_055739777.1">
    <property type="nucleotide sequence ID" value="NZ_JAAIWL010000074.1"/>
</dbReference>
<dbReference type="PATRIC" id="fig|157838.3.peg.2491"/>
<dbReference type="STRING" id="157838.AN964_11325"/>
<keyword evidence="1" id="KW-1133">Transmembrane helix</keyword>
<keyword evidence="3" id="KW-1185">Reference proteome</keyword>
<dbReference type="AlphaFoldDB" id="A0A0Q3WVW9"/>
<name>A0A0Q3WVW9_9BACI</name>
<dbReference type="OrthoDB" id="2888631at2"/>
<gene>
    <name evidence="2" type="ORF">AN964_11325</name>
</gene>
<sequence>MNRKVMLYTFTISLVLVLLSPFLLPVEVTNFSQLKALRFGFPFPFIEQVSNIIPDREEFPIRLTMQNPLTNVTQILLGNLVLSVLNVMVFYLACWYFIKIMMFKRKKSIRSKMDS</sequence>
<keyword evidence="1" id="KW-0812">Transmembrane</keyword>
<evidence type="ECO:0000313" key="3">
    <source>
        <dbReference type="Proteomes" id="UP000051888"/>
    </source>
</evidence>
<evidence type="ECO:0000313" key="2">
    <source>
        <dbReference type="EMBL" id="KQL54029.1"/>
    </source>
</evidence>
<protein>
    <submittedName>
        <fullName evidence="2">Uncharacterized protein</fullName>
    </submittedName>
</protein>
<reference evidence="2 3" key="1">
    <citation type="submission" date="2015-09" db="EMBL/GenBank/DDBJ databases">
        <title>Genome sequencing project for genomic taxonomy and phylogenomics of Bacillus-like bacteria.</title>
        <authorList>
            <person name="Liu B."/>
            <person name="Wang J."/>
            <person name="Zhu Y."/>
            <person name="Liu G."/>
            <person name="Chen Q."/>
            <person name="Chen Z."/>
            <person name="Lan J."/>
            <person name="Che J."/>
            <person name="Ge C."/>
            <person name="Shi H."/>
            <person name="Pan Z."/>
            <person name="Liu X."/>
        </authorList>
    </citation>
    <scope>NUCLEOTIDE SEQUENCE [LARGE SCALE GENOMIC DNA]</scope>
    <source>
        <strain evidence="2 3">LMG 18435</strain>
    </source>
</reference>
<dbReference type="EMBL" id="LJJC01000004">
    <property type="protein sequence ID" value="KQL54029.1"/>
    <property type="molecule type" value="Genomic_DNA"/>
</dbReference>